<dbReference type="GO" id="GO:0009765">
    <property type="term" value="P:photosynthesis, light harvesting"/>
    <property type="evidence" value="ECO:0007669"/>
    <property type="project" value="InterPro"/>
</dbReference>
<feature type="binding site" evidence="6">
    <location>
        <position position="84"/>
    </location>
    <ligand>
        <name>chlorophyll a</name>
        <dbReference type="ChEBI" id="CHEBI:58416"/>
        <label>1</label>
    </ligand>
</feature>
<gene>
    <name evidence="8" type="ORF">WJX74_006027</name>
</gene>
<feature type="binding site" evidence="6">
    <location>
        <position position="204"/>
    </location>
    <ligand>
        <name>chlorophyll a</name>
        <dbReference type="ChEBI" id="CHEBI:58416"/>
        <label>1</label>
    </ligand>
</feature>
<feature type="binding site" evidence="6">
    <location>
        <position position="87"/>
    </location>
    <ligand>
        <name>chlorophyll a</name>
        <dbReference type="ChEBI" id="CHEBI:58416"/>
        <label>1</label>
    </ligand>
</feature>
<keyword evidence="7" id="KW-0793">Thylakoid</keyword>
<protein>
    <recommendedName>
        <fullName evidence="7">Chlorophyll a-b binding protein, chloroplastic</fullName>
    </recommendedName>
</protein>
<comment type="function">
    <text evidence="7">The light-harvesting complex (LHC) functions as a light receptor, it captures and delivers excitation energy to photosystems with which it is closely associated.</text>
</comment>
<organism evidence="8 9">
    <name type="scientific">Apatococcus lobatus</name>
    <dbReference type="NCBI Taxonomy" id="904363"/>
    <lineage>
        <taxon>Eukaryota</taxon>
        <taxon>Viridiplantae</taxon>
        <taxon>Chlorophyta</taxon>
        <taxon>core chlorophytes</taxon>
        <taxon>Trebouxiophyceae</taxon>
        <taxon>Chlorellales</taxon>
        <taxon>Chlorellaceae</taxon>
        <taxon>Apatococcus</taxon>
    </lineage>
</organism>
<dbReference type="SUPFAM" id="SSF103511">
    <property type="entry name" value="Chlorophyll a-b binding protein"/>
    <property type="match status" value="1"/>
</dbReference>
<dbReference type="GO" id="GO:0016168">
    <property type="term" value="F:chlorophyll binding"/>
    <property type="evidence" value="ECO:0007669"/>
    <property type="project" value="UniProtKB-KW"/>
</dbReference>
<comment type="caution">
    <text evidence="8">The sequence shown here is derived from an EMBL/GenBank/DDBJ whole genome shotgun (WGS) entry which is preliminary data.</text>
</comment>
<dbReference type="EMBL" id="JALJOS010000003">
    <property type="protein sequence ID" value="KAK9841451.1"/>
    <property type="molecule type" value="Genomic_DNA"/>
</dbReference>
<evidence type="ECO:0000256" key="7">
    <source>
        <dbReference type="RuleBase" id="RU363080"/>
    </source>
</evidence>
<dbReference type="AlphaFoldDB" id="A0AAW1S7I5"/>
<proteinExistence type="inferred from homology"/>
<evidence type="ECO:0000313" key="9">
    <source>
        <dbReference type="Proteomes" id="UP001438707"/>
    </source>
</evidence>
<dbReference type="GO" id="GO:0009522">
    <property type="term" value="C:photosystem I"/>
    <property type="evidence" value="ECO:0007669"/>
    <property type="project" value="UniProtKB-KW"/>
</dbReference>
<dbReference type="GO" id="GO:0009523">
    <property type="term" value="C:photosystem II"/>
    <property type="evidence" value="ECO:0007669"/>
    <property type="project" value="UniProtKB-KW"/>
</dbReference>
<keyword evidence="4 7" id="KW-0934">Plastid</keyword>
<dbReference type="Proteomes" id="UP001438707">
    <property type="component" value="Unassembled WGS sequence"/>
</dbReference>
<evidence type="ECO:0000256" key="4">
    <source>
        <dbReference type="ARBA" id="ARBA00022640"/>
    </source>
</evidence>
<accession>A0AAW1S7I5</accession>
<keyword evidence="7" id="KW-0604">Photosystem II</keyword>
<comment type="similarity">
    <text evidence="7">Belongs to the light-harvesting chlorophyll a/b-binding (LHC) protein family.</text>
</comment>
<sequence length="242" mass="25724">MASALLQGSSFLAGSRAPLQARKPLAGRALAAPCNGCRVQAKAGKWLPGATTPGYLEDAPGSFGFDPLGLAKNPANLQRFQESELIHSRWAMAGVAGALAVELLGLGDWYTAPLWVFDPNGKPTWLGIEIPLDIGAIAGIEFILIAAAEIFRNGESDPEKKKYPGGAFDPLGLSKNSAILEENKLKELKNGRLAMLAFIGFVAQQAVIKQSPLQALGTHLADPWRNNFATNGVSLPLPKSWL</sequence>
<feature type="binding site" evidence="6">
    <location>
        <position position="89"/>
    </location>
    <ligand>
        <name>chlorophyll a</name>
        <dbReference type="ChEBI" id="CHEBI:58416"/>
        <label>1</label>
    </ligand>
</feature>
<reference evidence="8 9" key="1">
    <citation type="journal article" date="2024" name="Nat. Commun.">
        <title>Phylogenomics reveals the evolutionary origins of lichenization in chlorophyte algae.</title>
        <authorList>
            <person name="Puginier C."/>
            <person name="Libourel C."/>
            <person name="Otte J."/>
            <person name="Skaloud P."/>
            <person name="Haon M."/>
            <person name="Grisel S."/>
            <person name="Petersen M."/>
            <person name="Berrin J.G."/>
            <person name="Delaux P.M."/>
            <person name="Dal Grande F."/>
            <person name="Keller J."/>
        </authorList>
    </citation>
    <scope>NUCLEOTIDE SEQUENCE [LARGE SCALE GENOMIC DNA]</scope>
    <source>
        <strain evidence="8 9">SAG 2145</strain>
    </source>
</reference>
<keyword evidence="9" id="KW-1185">Reference proteome</keyword>
<feature type="binding site" evidence="6">
    <location>
        <position position="132"/>
    </location>
    <ligand>
        <name>chlorophyll a</name>
        <dbReference type="ChEBI" id="CHEBI:58416"/>
        <label>1</label>
    </ligand>
</feature>
<keyword evidence="7" id="KW-0603">Photosystem I</keyword>
<dbReference type="PANTHER" id="PTHR21649">
    <property type="entry name" value="CHLOROPHYLL A/B BINDING PROTEIN"/>
    <property type="match status" value="1"/>
</dbReference>
<dbReference type="InterPro" id="IPR022796">
    <property type="entry name" value="Chloroa_b-bind"/>
</dbReference>
<evidence type="ECO:0000313" key="8">
    <source>
        <dbReference type="EMBL" id="KAK9841451.1"/>
    </source>
</evidence>
<evidence type="ECO:0000256" key="2">
    <source>
        <dbReference type="ARBA" id="ARBA00022528"/>
    </source>
</evidence>
<name>A0AAW1S7I5_9CHLO</name>
<feature type="binding site" evidence="6">
    <location>
        <position position="190"/>
    </location>
    <ligand>
        <name>chlorophyll a</name>
        <dbReference type="ChEBI" id="CHEBI:58416"/>
        <label>1</label>
    </ligand>
</feature>
<feature type="binding site" evidence="6">
    <location>
        <position position="192"/>
    </location>
    <ligand>
        <name>chlorophyll a</name>
        <dbReference type="ChEBI" id="CHEBI:58416"/>
        <label>1</label>
    </ligand>
</feature>
<keyword evidence="2 7" id="KW-0150">Chloroplast</keyword>
<keyword evidence="3 7" id="KW-0602">Photosynthesis</keyword>
<keyword evidence="5 7" id="KW-0157">Chromophore</keyword>
<dbReference type="Pfam" id="PF00504">
    <property type="entry name" value="Chloroa_b-bind"/>
    <property type="match status" value="1"/>
</dbReference>
<comment type="subcellular location">
    <subcellularLocation>
        <location evidence="7">Plastid</location>
        <location evidence="7">Chloroplast thylakoid membrane</location>
    </subcellularLocation>
</comment>
<keyword evidence="1 6" id="KW-0148">Chlorophyll</keyword>
<feature type="binding site" evidence="6">
    <location>
        <position position="187"/>
    </location>
    <ligand>
        <name>chlorophyll a</name>
        <dbReference type="ChEBI" id="CHEBI:58416"/>
        <label>1</label>
    </ligand>
</feature>
<dbReference type="InterPro" id="IPR001344">
    <property type="entry name" value="Chloro_AB-bd_pln"/>
</dbReference>
<evidence type="ECO:0000256" key="3">
    <source>
        <dbReference type="ARBA" id="ARBA00022531"/>
    </source>
</evidence>
<feature type="binding site" evidence="6">
    <location>
        <position position="219"/>
    </location>
    <ligand>
        <name>chlorophyll a</name>
        <dbReference type="ChEBI" id="CHEBI:58416"/>
        <label>1</label>
    </ligand>
</feature>
<evidence type="ECO:0000256" key="5">
    <source>
        <dbReference type="ARBA" id="ARBA00022991"/>
    </source>
</evidence>
<dbReference type="Gene3D" id="1.10.3460.10">
    <property type="entry name" value="Chlorophyll a/b binding protein domain"/>
    <property type="match status" value="1"/>
</dbReference>
<dbReference type="GO" id="GO:0009535">
    <property type="term" value="C:chloroplast thylakoid membrane"/>
    <property type="evidence" value="ECO:0007669"/>
    <property type="project" value="UniProtKB-SubCell"/>
</dbReference>
<feature type="binding site" evidence="6">
    <location>
        <position position="186"/>
    </location>
    <ligand>
        <name>chlorophyll a</name>
        <dbReference type="ChEBI" id="CHEBI:58416"/>
        <label>1</label>
    </ligand>
</feature>
<evidence type="ECO:0000256" key="6">
    <source>
        <dbReference type="PIRSR" id="PIRSR601344-1"/>
    </source>
</evidence>
<evidence type="ECO:0000256" key="1">
    <source>
        <dbReference type="ARBA" id="ARBA00022494"/>
    </source>
</evidence>